<dbReference type="InterPro" id="IPR023353">
    <property type="entry name" value="LemA-like_dom_sf"/>
</dbReference>
<dbReference type="InterPro" id="IPR007156">
    <property type="entry name" value="MamQ_LemA"/>
</dbReference>
<dbReference type="AlphaFoldDB" id="A0A964TEY8"/>
<dbReference type="EMBL" id="JAAABI010000006">
    <property type="protein sequence ID" value="NAY93074.1"/>
    <property type="molecule type" value="Genomic_DNA"/>
</dbReference>
<evidence type="ECO:0000256" key="1">
    <source>
        <dbReference type="ARBA" id="ARBA00004167"/>
    </source>
</evidence>
<dbReference type="RefSeq" id="WP_166524487.1">
    <property type="nucleotide sequence ID" value="NZ_JAAABI010000006.1"/>
</dbReference>
<evidence type="ECO:0000256" key="5">
    <source>
        <dbReference type="ARBA" id="ARBA00023136"/>
    </source>
</evidence>
<dbReference type="SUPFAM" id="SSF140478">
    <property type="entry name" value="LemA-like"/>
    <property type="match status" value="1"/>
</dbReference>
<dbReference type="PANTHER" id="PTHR34478:SF1">
    <property type="entry name" value="PROTEIN LEMA"/>
    <property type="match status" value="1"/>
</dbReference>
<evidence type="ECO:0000256" key="7">
    <source>
        <dbReference type="SAM" id="Phobius"/>
    </source>
</evidence>
<evidence type="ECO:0000256" key="4">
    <source>
        <dbReference type="ARBA" id="ARBA00022989"/>
    </source>
</evidence>
<evidence type="ECO:0000256" key="6">
    <source>
        <dbReference type="SAM" id="Coils"/>
    </source>
</evidence>
<keyword evidence="4 7" id="KW-1133">Transmembrane helix</keyword>
<keyword evidence="3 7" id="KW-0812">Transmembrane</keyword>
<keyword evidence="9" id="KW-1185">Reference proteome</keyword>
<evidence type="ECO:0000256" key="2">
    <source>
        <dbReference type="ARBA" id="ARBA00008854"/>
    </source>
</evidence>
<accession>A0A964TEY8</accession>
<keyword evidence="6" id="KW-0175">Coiled coil</keyword>
<proteinExistence type="inferred from homology"/>
<keyword evidence="5 7" id="KW-0472">Membrane</keyword>
<dbReference type="Proteomes" id="UP000667650">
    <property type="component" value="Unassembled WGS sequence"/>
</dbReference>
<evidence type="ECO:0000256" key="3">
    <source>
        <dbReference type="ARBA" id="ARBA00022692"/>
    </source>
</evidence>
<feature type="transmembrane region" description="Helical" evidence="7">
    <location>
        <begin position="6"/>
        <end position="22"/>
    </location>
</feature>
<dbReference type="GO" id="GO:0016020">
    <property type="term" value="C:membrane"/>
    <property type="evidence" value="ECO:0007669"/>
    <property type="project" value="UniProtKB-SubCell"/>
</dbReference>
<comment type="similarity">
    <text evidence="2">Belongs to the LemA family.</text>
</comment>
<reference evidence="8" key="1">
    <citation type="submission" date="2020-01" db="EMBL/GenBank/DDBJ databases">
        <title>Muricauda ochracea sp. nov., isolated from a tidal flat of Garorim bay in Korea.</title>
        <authorList>
            <person name="Kim D."/>
            <person name="Yoo Y."/>
            <person name="Kim J.-J."/>
        </authorList>
    </citation>
    <scope>NUCLEOTIDE SEQUENCE</scope>
    <source>
        <strain evidence="8">JGD-17</strain>
    </source>
</reference>
<dbReference type="Gene3D" id="1.20.1440.20">
    <property type="entry name" value="LemA-like domain"/>
    <property type="match status" value="1"/>
</dbReference>
<feature type="coiled-coil region" evidence="6">
    <location>
        <begin position="114"/>
        <end position="141"/>
    </location>
</feature>
<gene>
    <name evidence="8" type="ORF">GTQ34_14215</name>
</gene>
<organism evidence="8 9">
    <name type="scientific">Flagellimonas ochracea</name>
    <dbReference type="NCBI Taxonomy" id="2696472"/>
    <lineage>
        <taxon>Bacteria</taxon>
        <taxon>Pseudomonadati</taxon>
        <taxon>Bacteroidota</taxon>
        <taxon>Flavobacteriia</taxon>
        <taxon>Flavobacteriales</taxon>
        <taxon>Flavobacteriaceae</taxon>
        <taxon>Flagellimonas</taxon>
    </lineage>
</organism>
<protein>
    <submittedName>
        <fullName evidence="8">LemA family protein</fullName>
    </submittedName>
</protein>
<dbReference type="Pfam" id="PF04011">
    <property type="entry name" value="LemA"/>
    <property type="match status" value="1"/>
</dbReference>
<comment type="subcellular location">
    <subcellularLocation>
        <location evidence="1">Membrane</location>
        <topology evidence="1">Single-pass membrane protein</topology>
    </subcellularLocation>
</comment>
<evidence type="ECO:0000313" key="9">
    <source>
        <dbReference type="Proteomes" id="UP000667650"/>
    </source>
</evidence>
<name>A0A964TEY8_9FLAO</name>
<comment type="caution">
    <text evidence="8">The sequence shown here is derived from an EMBL/GenBank/DDBJ whole genome shotgun (WGS) entry which is preliminary data.</text>
</comment>
<sequence length="180" mass="20756">MIYLGIFSVFVGVFIILYNNLIRKKNKLKEAYSSIDVMFRKRTDLIPQLVRTVKGYLEYERETLTEITKLRTQVMDENMDDDQRIALENKLDSMLGKLQIAVEAYPDLKASENFLQLQASLNEVEEQLSAARRSYNAAVNALNNGIEMFPSNIVAKLMGYRQKSMFAITENETNPPKIKF</sequence>
<evidence type="ECO:0000313" key="8">
    <source>
        <dbReference type="EMBL" id="NAY93074.1"/>
    </source>
</evidence>
<dbReference type="PANTHER" id="PTHR34478">
    <property type="entry name" value="PROTEIN LEMA"/>
    <property type="match status" value="1"/>
</dbReference>